<comment type="similarity">
    <text evidence="7">Belongs to the binding-protein-dependent transport system permease family.</text>
</comment>
<name>A0ABT7KEJ5_9HYPH</name>
<keyword evidence="6 7" id="KW-0472">Membrane</keyword>
<dbReference type="CDD" id="cd06261">
    <property type="entry name" value="TM_PBP2"/>
    <property type="match status" value="1"/>
</dbReference>
<evidence type="ECO:0000256" key="6">
    <source>
        <dbReference type="ARBA" id="ARBA00023136"/>
    </source>
</evidence>
<evidence type="ECO:0000256" key="4">
    <source>
        <dbReference type="ARBA" id="ARBA00022692"/>
    </source>
</evidence>
<evidence type="ECO:0000313" key="10">
    <source>
        <dbReference type="EMBL" id="MDL2406886.1"/>
    </source>
</evidence>
<evidence type="ECO:0000256" key="5">
    <source>
        <dbReference type="ARBA" id="ARBA00022989"/>
    </source>
</evidence>
<feature type="transmembrane region" description="Helical" evidence="7">
    <location>
        <begin position="46"/>
        <end position="69"/>
    </location>
</feature>
<dbReference type="Pfam" id="PF00528">
    <property type="entry name" value="BPD_transp_1"/>
    <property type="match status" value="1"/>
</dbReference>
<feature type="transmembrane region" description="Helical" evidence="7">
    <location>
        <begin position="258"/>
        <end position="280"/>
    </location>
</feature>
<accession>A0ABT7KEJ5</accession>
<comment type="caution">
    <text evidence="10">The sequence shown here is derived from an EMBL/GenBank/DDBJ whole genome shotgun (WGS) entry which is preliminary data.</text>
</comment>
<dbReference type="EMBL" id="JARFYN010000016">
    <property type="protein sequence ID" value="MDL2406886.1"/>
    <property type="molecule type" value="Genomic_DNA"/>
</dbReference>
<dbReference type="RefSeq" id="WP_285880041.1">
    <property type="nucleotide sequence ID" value="NZ_JARFYN010000016.1"/>
</dbReference>
<reference evidence="10" key="1">
    <citation type="submission" date="2023-06" db="EMBL/GenBank/DDBJ databases">
        <title>Phylogenetic Diversity of Rhizobium strains.</title>
        <authorList>
            <person name="Moura F.T."/>
            <person name="Helene L.C.F."/>
            <person name="Hungria M."/>
        </authorList>
    </citation>
    <scope>NUCLEOTIDE SEQUENCE</scope>
    <source>
        <strain evidence="10">CCGE524</strain>
    </source>
</reference>
<dbReference type="InterPro" id="IPR000515">
    <property type="entry name" value="MetI-like"/>
</dbReference>
<dbReference type="PANTHER" id="PTHR30151:SF38">
    <property type="entry name" value="ALIPHATIC SULFONATES TRANSPORT PERMEASE PROTEIN SSUC-RELATED"/>
    <property type="match status" value="1"/>
</dbReference>
<evidence type="ECO:0000313" key="11">
    <source>
        <dbReference type="Proteomes" id="UP001172630"/>
    </source>
</evidence>
<keyword evidence="3" id="KW-1003">Cell membrane</keyword>
<dbReference type="Proteomes" id="UP001172630">
    <property type="component" value="Unassembled WGS sequence"/>
</dbReference>
<sequence>MASVTALPESQRGSPSARQNIQAPAAEGLERIVPAGRRKRNPVPRWLSKSLGVLALVGVWWLGTSYGWISEDLLPGPRTMWSTLIDLIGSGEFSGALALSVQRVAIGFGFGFSIGVGLALISGLFRLGEDLIDAPMQMARTLPWAGLVPLLIIWLGIDETPKITLVAFAVTFPLYANTFAGIRNVDKTLVEVAKTLSFGRLALIFQVILPGALPDLLVGLRYSLGSAWLALVFAETVNAQGGLGYLIIHAREVYRVDIIILCLAIYALLGLSADLIVRLLERLLLRWRQNFDGA</sequence>
<dbReference type="PROSITE" id="PS50928">
    <property type="entry name" value="ABC_TM1"/>
    <property type="match status" value="1"/>
</dbReference>
<keyword evidence="5 7" id="KW-1133">Transmembrane helix</keyword>
<feature type="transmembrane region" description="Helical" evidence="7">
    <location>
        <begin position="163"/>
        <end position="180"/>
    </location>
</feature>
<feature type="transmembrane region" description="Helical" evidence="7">
    <location>
        <begin position="201"/>
        <end position="220"/>
    </location>
</feature>
<feature type="transmembrane region" description="Helical" evidence="7">
    <location>
        <begin position="139"/>
        <end position="157"/>
    </location>
</feature>
<proteinExistence type="inferred from homology"/>
<feature type="compositionally biased region" description="Polar residues" evidence="8">
    <location>
        <begin position="11"/>
        <end position="20"/>
    </location>
</feature>
<feature type="region of interest" description="Disordered" evidence="8">
    <location>
        <begin position="1"/>
        <end position="20"/>
    </location>
</feature>
<dbReference type="Gene3D" id="1.10.3720.10">
    <property type="entry name" value="MetI-like"/>
    <property type="match status" value="1"/>
</dbReference>
<feature type="transmembrane region" description="Helical" evidence="7">
    <location>
        <begin position="104"/>
        <end position="127"/>
    </location>
</feature>
<organism evidence="10 11">
    <name type="scientific">Rhizobium calliandrae</name>
    <dbReference type="NCBI Taxonomy" id="1312182"/>
    <lineage>
        <taxon>Bacteria</taxon>
        <taxon>Pseudomonadati</taxon>
        <taxon>Pseudomonadota</taxon>
        <taxon>Alphaproteobacteria</taxon>
        <taxon>Hyphomicrobiales</taxon>
        <taxon>Rhizobiaceae</taxon>
        <taxon>Rhizobium/Agrobacterium group</taxon>
        <taxon>Rhizobium</taxon>
    </lineage>
</organism>
<feature type="transmembrane region" description="Helical" evidence="7">
    <location>
        <begin position="226"/>
        <end position="246"/>
    </location>
</feature>
<evidence type="ECO:0000256" key="1">
    <source>
        <dbReference type="ARBA" id="ARBA00004651"/>
    </source>
</evidence>
<dbReference type="InterPro" id="IPR035906">
    <property type="entry name" value="MetI-like_sf"/>
</dbReference>
<keyword evidence="4 7" id="KW-0812">Transmembrane</keyword>
<evidence type="ECO:0000259" key="9">
    <source>
        <dbReference type="PROSITE" id="PS50928"/>
    </source>
</evidence>
<dbReference type="SUPFAM" id="SSF161098">
    <property type="entry name" value="MetI-like"/>
    <property type="match status" value="1"/>
</dbReference>
<keyword evidence="11" id="KW-1185">Reference proteome</keyword>
<gene>
    <name evidence="10" type="ORF">PY650_14695</name>
</gene>
<evidence type="ECO:0000256" key="2">
    <source>
        <dbReference type="ARBA" id="ARBA00022448"/>
    </source>
</evidence>
<comment type="subcellular location">
    <subcellularLocation>
        <location evidence="1 7">Cell membrane</location>
        <topology evidence="1 7">Multi-pass membrane protein</topology>
    </subcellularLocation>
</comment>
<evidence type="ECO:0000256" key="3">
    <source>
        <dbReference type="ARBA" id="ARBA00022475"/>
    </source>
</evidence>
<protein>
    <submittedName>
        <fullName evidence="10">ABC transporter permease</fullName>
    </submittedName>
</protein>
<dbReference type="PANTHER" id="PTHR30151">
    <property type="entry name" value="ALKANE SULFONATE ABC TRANSPORTER-RELATED, MEMBRANE SUBUNIT"/>
    <property type="match status" value="1"/>
</dbReference>
<feature type="domain" description="ABC transmembrane type-1" evidence="9">
    <location>
        <begin position="93"/>
        <end position="277"/>
    </location>
</feature>
<evidence type="ECO:0000256" key="7">
    <source>
        <dbReference type="RuleBase" id="RU363032"/>
    </source>
</evidence>
<keyword evidence="2 7" id="KW-0813">Transport</keyword>
<evidence type="ECO:0000256" key="8">
    <source>
        <dbReference type="SAM" id="MobiDB-lite"/>
    </source>
</evidence>